<dbReference type="SMART" id="SM00354">
    <property type="entry name" value="HTH_LACI"/>
    <property type="match status" value="1"/>
</dbReference>
<reference evidence="5" key="1">
    <citation type="submission" date="2022-10" db="EMBL/GenBank/DDBJ databases">
        <title>Gaoshiqiia sediminis gen. nov., sp. nov., isolated from coastal sediment.</title>
        <authorList>
            <person name="Yu W.X."/>
            <person name="Mu D.S."/>
            <person name="Du J.Z."/>
            <person name="Liang Y.Q."/>
        </authorList>
    </citation>
    <scope>NUCLEOTIDE SEQUENCE</scope>
    <source>
        <strain evidence="5">A06</strain>
    </source>
</reference>
<evidence type="ECO:0000256" key="3">
    <source>
        <dbReference type="ARBA" id="ARBA00023163"/>
    </source>
</evidence>
<dbReference type="GO" id="GO:0000976">
    <property type="term" value="F:transcription cis-regulatory region binding"/>
    <property type="evidence" value="ECO:0007669"/>
    <property type="project" value="TreeGrafter"/>
</dbReference>
<evidence type="ECO:0000259" key="4">
    <source>
        <dbReference type="PROSITE" id="PS50932"/>
    </source>
</evidence>
<dbReference type="InterPro" id="IPR010982">
    <property type="entry name" value="Lambda_DNA-bd_dom_sf"/>
</dbReference>
<dbReference type="PROSITE" id="PS50932">
    <property type="entry name" value="HTH_LACI_2"/>
    <property type="match status" value="1"/>
</dbReference>
<dbReference type="CDD" id="cd01392">
    <property type="entry name" value="HTH_LacI"/>
    <property type="match status" value="1"/>
</dbReference>
<dbReference type="Pfam" id="PF00356">
    <property type="entry name" value="LacI"/>
    <property type="match status" value="1"/>
</dbReference>
<dbReference type="PANTHER" id="PTHR30146">
    <property type="entry name" value="LACI-RELATED TRANSCRIPTIONAL REPRESSOR"/>
    <property type="match status" value="1"/>
</dbReference>
<evidence type="ECO:0000256" key="1">
    <source>
        <dbReference type="ARBA" id="ARBA00023015"/>
    </source>
</evidence>
<name>A0AA41Y6H5_9BACT</name>
<dbReference type="AlphaFoldDB" id="A0AA41Y6H5"/>
<dbReference type="Pfam" id="PF13377">
    <property type="entry name" value="Peripla_BP_3"/>
    <property type="match status" value="1"/>
</dbReference>
<keyword evidence="3" id="KW-0804">Transcription</keyword>
<protein>
    <submittedName>
        <fullName evidence="5">LacI family transcriptional regulator</fullName>
    </submittedName>
</protein>
<dbReference type="RefSeq" id="WP_282592919.1">
    <property type="nucleotide sequence ID" value="NZ_JAPAAF010000034.1"/>
</dbReference>
<keyword evidence="2" id="KW-0238">DNA-binding</keyword>
<dbReference type="EMBL" id="JAPAAF010000034">
    <property type="protein sequence ID" value="MCW0484326.1"/>
    <property type="molecule type" value="Genomic_DNA"/>
</dbReference>
<comment type="caution">
    <text evidence="5">The sequence shown here is derived from an EMBL/GenBank/DDBJ whole genome shotgun (WGS) entry which is preliminary data.</text>
</comment>
<dbReference type="InterPro" id="IPR046335">
    <property type="entry name" value="LacI/GalR-like_sensor"/>
</dbReference>
<accession>A0AA41Y6H5</accession>
<dbReference type="SUPFAM" id="SSF47413">
    <property type="entry name" value="lambda repressor-like DNA-binding domains"/>
    <property type="match status" value="1"/>
</dbReference>
<proteinExistence type="predicted"/>
<dbReference type="PANTHER" id="PTHR30146:SF109">
    <property type="entry name" value="HTH-TYPE TRANSCRIPTIONAL REGULATOR GALS"/>
    <property type="match status" value="1"/>
</dbReference>
<sequence length="346" mass="38855">MDEKASVTIHDIARELKISASTVSRALNDNPRISQATKDKIKSLALKMGYQPNIIASNLRNQKTNTIGIVVPLINRHFFSSFISGVEDVAFASGYNVIISQSNDLLEKEKKIVQSLFSNRVDGLIASLSMQTNEFDHFQLFTNKNIPLVFFDRVVPELEAHKIVVDDFAVGFKATQHLIDQGYRRIAHLAGPTVLNTYHDRMEGYKEALRKNNLTVEDELIIFNRLTRMDGQEAIKQLLALPHPPDAVFCGNDTSALSMMVYMKKIGIRIPEDFGLIGFSNEPFSEVVTPSISTLQQPAFEMGLKAAELLIREIETKNKTQNYQTITMPTELVIRESSLRNAPRSA</sequence>
<dbReference type="InterPro" id="IPR000843">
    <property type="entry name" value="HTH_LacI"/>
</dbReference>
<dbReference type="SUPFAM" id="SSF53822">
    <property type="entry name" value="Periplasmic binding protein-like I"/>
    <property type="match status" value="1"/>
</dbReference>
<dbReference type="Gene3D" id="1.10.260.40">
    <property type="entry name" value="lambda repressor-like DNA-binding domains"/>
    <property type="match status" value="1"/>
</dbReference>
<keyword evidence="6" id="KW-1185">Reference proteome</keyword>
<dbReference type="Proteomes" id="UP001163821">
    <property type="component" value="Unassembled WGS sequence"/>
</dbReference>
<dbReference type="GO" id="GO:0003700">
    <property type="term" value="F:DNA-binding transcription factor activity"/>
    <property type="evidence" value="ECO:0007669"/>
    <property type="project" value="TreeGrafter"/>
</dbReference>
<evidence type="ECO:0000313" key="6">
    <source>
        <dbReference type="Proteomes" id="UP001163821"/>
    </source>
</evidence>
<dbReference type="Gene3D" id="3.40.50.2300">
    <property type="match status" value="2"/>
</dbReference>
<dbReference type="InterPro" id="IPR028082">
    <property type="entry name" value="Peripla_BP_I"/>
</dbReference>
<organism evidence="5 6">
    <name type="scientific">Gaoshiqia sediminis</name>
    <dbReference type="NCBI Taxonomy" id="2986998"/>
    <lineage>
        <taxon>Bacteria</taxon>
        <taxon>Pseudomonadati</taxon>
        <taxon>Bacteroidota</taxon>
        <taxon>Bacteroidia</taxon>
        <taxon>Marinilabiliales</taxon>
        <taxon>Prolixibacteraceae</taxon>
        <taxon>Gaoshiqia</taxon>
    </lineage>
</organism>
<keyword evidence="1" id="KW-0805">Transcription regulation</keyword>
<gene>
    <name evidence="5" type="ORF">N2K84_16415</name>
</gene>
<evidence type="ECO:0000256" key="2">
    <source>
        <dbReference type="ARBA" id="ARBA00023125"/>
    </source>
</evidence>
<evidence type="ECO:0000313" key="5">
    <source>
        <dbReference type="EMBL" id="MCW0484326.1"/>
    </source>
</evidence>
<feature type="domain" description="HTH lacI-type" evidence="4">
    <location>
        <begin position="7"/>
        <end position="61"/>
    </location>
</feature>
<dbReference type="CDD" id="cd06267">
    <property type="entry name" value="PBP1_LacI_sugar_binding-like"/>
    <property type="match status" value="1"/>
</dbReference>